<organism evidence="13 14">
    <name type="scientific">Lishizhenia tianjinensis</name>
    <dbReference type="NCBI Taxonomy" id="477690"/>
    <lineage>
        <taxon>Bacteria</taxon>
        <taxon>Pseudomonadati</taxon>
        <taxon>Bacteroidota</taxon>
        <taxon>Flavobacteriia</taxon>
        <taxon>Flavobacteriales</taxon>
        <taxon>Crocinitomicaceae</taxon>
        <taxon>Lishizhenia</taxon>
    </lineage>
</organism>
<accession>A0A1I6XJ16</accession>
<keyword evidence="9" id="KW-0963">Cytoplasm</keyword>
<dbReference type="CDD" id="cd10027">
    <property type="entry name" value="UDG-F1-like"/>
    <property type="match status" value="1"/>
</dbReference>
<evidence type="ECO:0000256" key="8">
    <source>
        <dbReference type="ARBA" id="ARBA00023204"/>
    </source>
</evidence>
<feature type="domain" description="Uracil-DNA glycosylase-like" evidence="12">
    <location>
        <begin position="49"/>
        <end position="210"/>
    </location>
</feature>
<dbReference type="EC" id="3.2.2.27" evidence="4 9"/>
<comment type="function">
    <text evidence="2 9 11">Excises uracil residues from the DNA which can arise as a result of misincorporation of dUMP residues by DNA polymerase or due to deamination of cytosine.</text>
</comment>
<dbReference type="NCBIfam" id="NF003592">
    <property type="entry name" value="PRK05254.1-5"/>
    <property type="match status" value="1"/>
</dbReference>
<evidence type="ECO:0000313" key="13">
    <source>
        <dbReference type="EMBL" id="SFT37884.1"/>
    </source>
</evidence>
<reference evidence="13 14" key="1">
    <citation type="submission" date="2016-10" db="EMBL/GenBank/DDBJ databases">
        <authorList>
            <person name="de Groot N.N."/>
        </authorList>
    </citation>
    <scope>NUCLEOTIDE SEQUENCE [LARGE SCALE GENOMIC DNA]</scope>
    <source>
        <strain evidence="13 14">CGMCC 1.7005</strain>
    </source>
</reference>
<dbReference type="NCBIfam" id="NF003588">
    <property type="entry name" value="PRK05254.1-1"/>
    <property type="match status" value="1"/>
</dbReference>
<dbReference type="Gene3D" id="3.40.470.10">
    <property type="entry name" value="Uracil-DNA glycosylase-like domain"/>
    <property type="match status" value="1"/>
</dbReference>
<dbReference type="EMBL" id="FPAS01000001">
    <property type="protein sequence ID" value="SFT37884.1"/>
    <property type="molecule type" value="Genomic_DNA"/>
</dbReference>
<dbReference type="NCBIfam" id="NF003591">
    <property type="entry name" value="PRK05254.1-4"/>
    <property type="match status" value="1"/>
</dbReference>
<evidence type="ECO:0000256" key="10">
    <source>
        <dbReference type="PROSITE-ProRule" id="PRU10072"/>
    </source>
</evidence>
<evidence type="ECO:0000256" key="4">
    <source>
        <dbReference type="ARBA" id="ARBA00012030"/>
    </source>
</evidence>
<dbReference type="InterPro" id="IPR005122">
    <property type="entry name" value="Uracil-DNA_glycosylase-like"/>
</dbReference>
<dbReference type="Pfam" id="PF03167">
    <property type="entry name" value="UDG"/>
    <property type="match status" value="1"/>
</dbReference>
<sequence length="220" mass="24775">MDLSSAWKDLLKEEIEQDYFKELMTFVQEEYQGNHPIYPAEANIFKAFNRCPLEQTKVVLLGQDPYHGPGQADGLCFSVPHGVTFPPSLRNILIELQEDVGKEIPFTGSLEEWAEQGVLLLNATLTVRGGQAGSHQNKGWERFTDQVIATLSKETSNIVFLLWGGYARKKAKLIDANKHLVLESGHPSPLSANRGHWFGNRHFSQCNAYLSAHNKTPINW</sequence>
<comment type="similarity">
    <text evidence="3 9 11">Belongs to the uracil-DNA glycosylase (UDG) superfamily. UNG family.</text>
</comment>
<evidence type="ECO:0000259" key="12">
    <source>
        <dbReference type="SMART" id="SM00986"/>
    </source>
</evidence>
<evidence type="ECO:0000256" key="7">
    <source>
        <dbReference type="ARBA" id="ARBA00022801"/>
    </source>
</evidence>
<evidence type="ECO:0000256" key="1">
    <source>
        <dbReference type="ARBA" id="ARBA00001400"/>
    </source>
</evidence>
<evidence type="ECO:0000256" key="6">
    <source>
        <dbReference type="ARBA" id="ARBA00022763"/>
    </source>
</evidence>
<name>A0A1I6XJ16_9FLAO</name>
<dbReference type="PANTHER" id="PTHR11264:SF0">
    <property type="entry name" value="URACIL-DNA GLYCOSYLASE"/>
    <property type="match status" value="1"/>
</dbReference>
<dbReference type="NCBIfam" id="NF003589">
    <property type="entry name" value="PRK05254.1-2"/>
    <property type="match status" value="1"/>
</dbReference>
<keyword evidence="14" id="KW-1185">Reference proteome</keyword>
<keyword evidence="8 9" id="KW-0234">DNA repair</keyword>
<keyword evidence="7 9" id="KW-0378">Hydrolase</keyword>
<comment type="subcellular location">
    <subcellularLocation>
        <location evidence="9">Cytoplasm</location>
    </subcellularLocation>
</comment>
<proteinExistence type="inferred from homology"/>
<dbReference type="InterPro" id="IPR002043">
    <property type="entry name" value="UDG_fam1"/>
</dbReference>
<dbReference type="PROSITE" id="PS00130">
    <property type="entry name" value="U_DNA_GLYCOSYLASE"/>
    <property type="match status" value="1"/>
</dbReference>
<gene>
    <name evidence="9" type="primary">ung</name>
    <name evidence="13" type="ORF">SAMN05216474_0216</name>
</gene>
<dbReference type="STRING" id="477690.SAMN05216474_0216"/>
<evidence type="ECO:0000313" key="14">
    <source>
        <dbReference type="Proteomes" id="UP000236454"/>
    </source>
</evidence>
<evidence type="ECO:0000256" key="5">
    <source>
        <dbReference type="ARBA" id="ARBA00018429"/>
    </source>
</evidence>
<dbReference type="FunFam" id="3.40.470.10:FF:000001">
    <property type="entry name" value="Uracil-DNA glycosylase"/>
    <property type="match status" value="1"/>
</dbReference>
<dbReference type="RefSeq" id="WP_090245367.1">
    <property type="nucleotide sequence ID" value="NZ_FPAS01000001.1"/>
</dbReference>
<dbReference type="AlphaFoldDB" id="A0A1I6XJ16"/>
<evidence type="ECO:0000256" key="11">
    <source>
        <dbReference type="RuleBase" id="RU003780"/>
    </source>
</evidence>
<protein>
    <recommendedName>
        <fullName evidence="5 9">Uracil-DNA glycosylase</fullName>
        <shortName evidence="9">UDG</shortName>
        <ecNumber evidence="4 9">3.2.2.27</ecNumber>
    </recommendedName>
</protein>
<evidence type="ECO:0000256" key="9">
    <source>
        <dbReference type="HAMAP-Rule" id="MF_00148"/>
    </source>
</evidence>
<comment type="catalytic activity">
    <reaction evidence="1 9 11">
        <text>Hydrolyzes single-stranded DNA or mismatched double-stranded DNA and polynucleotides, releasing free uracil.</text>
        <dbReference type="EC" id="3.2.2.27"/>
    </reaction>
</comment>
<evidence type="ECO:0000256" key="2">
    <source>
        <dbReference type="ARBA" id="ARBA00002631"/>
    </source>
</evidence>
<dbReference type="SMART" id="SM00986">
    <property type="entry name" value="UDG"/>
    <property type="match status" value="1"/>
</dbReference>
<dbReference type="HAMAP" id="MF_00148">
    <property type="entry name" value="UDG"/>
    <property type="match status" value="1"/>
</dbReference>
<dbReference type="NCBIfam" id="TIGR00628">
    <property type="entry name" value="ung"/>
    <property type="match status" value="1"/>
</dbReference>
<evidence type="ECO:0000256" key="3">
    <source>
        <dbReference type="ARBA" id="ARBA00008184"/>
    </source>
</evidence>
<dbReference type="InterPro" id="IPR036895">
    <property type="entry name" value="Uracil-DNA_glycosylase-like_sf"/>
</dbReference>
<dbReference type="GO" id="GO:0005737">
    <property type="term" value="C:cytoplasm"/>
    <property type="evidence" value="ECO:0007669"/>
    <property type="project" value="UniProtKB-SubCell"/>
</dbReference>
<dbReference type="SUPFAM" id="SSF52141">
    <property type="entry name" value="Uracil-DNA glycosylase-like"/>
    <property type="match status" value="1"/>
</dbReference>
<dbReference type="InterPro" id="IPR018085">
    <property type="entry name" value="Ura-DNA_Glyclase_AS"/>
</dbReference>
<keyword evidence="6 9" id="KW-0227">DNA damage</keyword>
<dbReference type="GO" id="GO:0004844">
    <property type="term" value="F:uracil DNA N-glycosylase activity"/>
    <property type="evidence" value="ECO:0007669"/>
    <property type="project" value="UniProtKB-UniRule"/>
</dbReference>
<feature type="active site" description="Proton acceptor" evidence="9 10">
    <location>
        <position position="64"/>
    </location>
</feature>
<dbReference type="PANTHER" id="PTHR11264">
    <property type="entry name" value="URACIL-DNA GLYCOSYLASE"/>
    <property type="match status" value="1"/>
</dbReference>
<dbReference type="OrthoDB" id="9804372at2"/>
<dbReference type="Proteomes" id="UP000236454">
    <property type="component" value="Unassembled WGS sequence"/>
</dbReference>
<dbReference type="GO" id="GO:0097510">
    <property type="term" value="P:base-excision repair, AP site formation via deaminated base removal"/>
    <property type="evidence" value="ECO:0007669"/>
    <property type="project" value="TreeGrafter"/>
</dbReference>
<dbReference type="SMART" id="SM00987">
    <property type="entry name" value="UreE_C"/>
    <property type="match status" value="1"/>
</dbReference>